<feature type="domain" description="HAMP" evidence="14">
    <location>
        <begin position="333"/>
        <end position="385"/>
    </location>
</feature>
<evidence type="ECO:0000256" key="1">
    <source>
        <dbReference type="ARBA" id="ARBA00000085"/>
    </source>
</evidence>
<dbReference type="InterPro" id="IPR003594">
    <property type="entry name" value="HATPase_dom"/>
</dbReference>
<feature type="domain" description="Histidine kinase" evidence="13">
    <location>
        <begin position="492"/>
        <end position="609"/>
    </location>
</feature>
<evidence type="ECO:0000256" key="3">
    <source>
        <dbReference type="ARBA" id="ARBA00012438"/>
    </source>
</evidence>
<reference evidence="15 16" key="1">
    <citation type="submission" date="2019-05" db="EMBL/GenBank/DDBJ databases">
        <authorList>
            <person name="Narsing Rao M.P."/>
            <person name="Li W.J."/>
        </authorList>
    </citation>
    <scope>NUCLEOTIDE SEQUENCE [LARGE SCALE GENOMIC DNA]</scope>
    <source>
        <strain evidence="15 16">SYSU_K30003</strain>
    </source>
</reference>
<dbReference type="Pfam" id="PF02518">
    <property type="entry name" value="HATPase_c"/>
    <property type="match status" value="1"/>
</dbReference>
<evidence type="ECO:0000256" key="11">
    <source>
        <dbReference type="ARBA" id="ARBA00023136"/>
    </source>
</evidence>
<keyword evidence="12" id="KW-1133">Transmembrane helix</keyword>
<dbReference type="GO" id="GO:0000155">
    <property type="term" value="F:phosphorelay sensor kinase activity"/>
    <property type="evidence" value="ECO:0007669"/>
    <property type="project" value="InterPro"/>
</dbReference>
<proteinExistence type="predicted"/>
<dbReference type="Proteomes" id="UP000309676">
    <property type="component" value="Unassembled WGS sequence"/>
</dbReference>
<accession>A0A5R9GKZ6</accession>
<dbReference type="PROSITE" id="PS50885">
    <property type="entry name" value="HAMP"/>
    <property type="match status" value="1"/>
</dbReference>
<keyword evidence="8 15" id="KW-0418">Kinase</keyword>
<keyword evidence="6" id="KW-0808">Transferase</keyword>
<evidence type="ECO:0000313" key="16">
    <source>
        <dbReference type="Proteomes" id="UP000309676"/>
    </source>
</evidence>
<keyword evidence="10" id="KW-0902">Two-component regulatory system</keyword>
<sequence>MTPLVTLVDLMRRSVQWRLTFYFLLILTPIIAVSLYALDRSEQIVREQVDVRTREAMLSSMDQIDMFMNNVDQLTVHISGNKEMNRLLTNQDSPTKTILNAVTLKRQIVDIALMSKQVENVWMIVDPLGTLISPATGGRPFHYADLDWYQATIAAQGGVVLILPSQDAPQPHPQQTYMYGDPAFDPAQNAELLTLTRKMGLGIHGSAASRSVVGVSVSKKTLLEFGNRLLFTDDSHIFLVSPQGELIASTLSEPASVPWREWVGRNVSGRRVPYSSDPMYVTSVSSQSSDWSMILIQPERLIKHEPAQLQRFTVVMIAVSLLLACGVSLVVYSGIASPMRGLLNGMRQWKSGNRQVQLPNYRKDEFGLLTEEFNRMVELQDRYIRESYEHLLQKTETELKFLQSQINPHFLYNTLDSIYWETRNYEAGASSEMVLCLSKFFRLSLMKGRQAFTMQETMEHLKYYIRIQQLRFGDSIAFEQRISPESAGLFVLKLILQPLVENAIVHGLEKKPGGGTLTISSGVEGDDLVIRVEDTGNGIPEERLRYIREELDKVTGQSLRSFSQPRVELFGLANVQTRLKLYYGEGSGVVVESEGGRGTRSVVRIPVELCGSESRGGGAA</sequence>
<evidence type="ECO:0000256" key="2">
    <source>
        <dbReference type="ARBA" id="ARBA00004651"/>
    </source>
</evidence>
<evidence type="ECO:0000256" key="9">
    <source>
        <dbReference type="ARBA" id="ARBA00022840"/>
    </source>
</evidence>
<evidence type="ECO:0000256" key="8">
    <source>
        <dbReference type="ARBA" id="ARBA00022777"/>
    </source>
</evidence>
<evidence type="ECO:0000256" key="7">
    <source>
        <dbReference type="ARBA" id="ARBA00022741"/>
    </source>
</evidence>
<keyword evidence="12" id="KW-0812">Transmembrane</keyword>
<dbReference type="PANTHER" id="PTHR34220:SF7">
    <property type="entry name" value="SENSOR HISTIDINE KINASE YPDA"/>
    <property type="match status" value="1"/>
</dbReference>
<comment type="caution">
    <text evidence="15">The sequence shown here is derived from an EMBL/GenBank/DDBJ whole genome shotgun (WGS) entry which is preliminary data.</text>
</comment>
<comment type="subcellular location">
    <subcellularLocation>
        <location evidence="2">Cell membrane</location>
        <topology evidence="2">Multi-pass membrane protein</topology>
    </subcellularLocation>
</comment>
<dbReference type="Gene3D" id="6.10.340.10">
    <property type="match status" value="1"/>
</dbReference>
<dbReference type="CDD" id="cd06225">
    <property type="entry name" value="HAMP"/>
    <property type="match status" value="1"/>
</dbReference>
<keyword evidence="4" id="KW-1003">Cell membrane</keyword>
<dbReference type="PANTHER" id="PTHR34220">
    <property type="entry name" value="SENSOR HISTIDINE KINASE YPDA"/>
    <property type="match status" value="1"/>
</dbReference>
<evidence type="ECO:0000259" key="13">
    <source>
        <dbReference type="PROSITE" id="PS50109"/>
    </source>
</evidence>
<keyword evidence="16" id="KW-1185">Reference proteome</keyword>
<feature type="transmembrane region" description="Helical" evidence="12">
    <location>
        <begin position="20"/>
        <end position="38"/>
    </location>
</feature>
<dbReference type="Pfam" id="PF00672">
    <property type="entry name" value="HAMP"/>
    <property type="match status" value="1"/>
</dbReference>
<evidence type="ECO:0000313" key="15">
    <source>
        <dbReference type="EMBL" id="TLS52425.1"/>
    </source>
</evidence>
<dbReference type="SUPFAM" id="SSF158472">
    <property type="entry name" value="HAMP domain-like"/>
    <property type="match status" value="1"/>
</dbReference>
<dbReference type="Pfam" id="PF06580">
    <property type="entry name" value="His_kinase"/>
    <property type="match status" value="1"/>
</dbReference>
<comment type="catalytic activity">
    <reaction evidence="1">
        <text>ATP + protein L-histidine = ADP + protein N-phospho-L-histidine.</text>
        <dbReference type="EC" id="2.7.13.3"/>
    </reaction>
</comment>
<dbReference type="EC" id="2.7.13.3" evidence="3"/>
<dbReference type="Gene3D" id="3.30.565.10">
    <property type="entry name" value="Histidine kinase-like ATPase, C-terminal domain"/>
    <property type="match status" value="1"/>
</dbReference>
<gene>
    <name evidence="15" type="ORF">FE782_10690</name>
</gene>
<evidence type="ECO:0000256" key="6">
    <source>
        <dbReference type="ARBA" id="ARBA00022679"/>
    </source>
</evidence>
<name>A0A5R9GKZ6_9BACL</name>
<dbReference type="GO" id="GO:0005886">
    <property type="term" value="C:plasma membrane"/>
    <property type="evidence" value="ECO:0007669"/>
    <property type="project" value="UniProtKB-SubCell"/>
</dbReference>
<dbReference type="PROSITE" id="PS50109">
    <property type="entry name" value="HIS_KIN"/>
    <property type="match status" value="1"/>
</dbReference>
<dbReference type="OrthoDB" id="9776552at2"/>
<dbReference type="SUPFAM" id="SSF55874">
    <property type="entry name" value="ATPase domain of HSP90 chaperone/DNA topoisomerase II/histidine kinase"/>
    <property type="match status" value="1"/>
</dbReference>
<organism evidence="15 16">
    <name type="scientific">Paenibacillus antri</name>
    <dbReference type="NCBI Taxonomy" id="2582848"/>
    <lineage>
        <taxon>Bacteria</taxon>
        <taxon>Bacillati</taxon>
        <taxon>Bacillota</taxon>
        <taxon>Bacilli</taxon>
        <taxon>Bacillales</taxon>
        <taxon>Paenibacillaceae</taxon>
        <taxon>Paenibacillus</taxon>
    </lineage>
</organism>
<keyword evidence="5" id="KW-0597">Phosphoprotein</keyword>
<dbReference type="AlphaFoldDB" id="A0A5R9GKZ6"/>
<evidence type="ECO:0000259" key="14">
    <source>
        <dbReference type="PROSITE" id="PS50885"/>
    </source>
</evidence>
<dbReference type="InterPro" id="IPR036890">
    <property type="entry name" value="HATPase_C_sf"/>
</dbReference>
<dbReference type="SMART" id="SM00387">
    <property type="entry name" value="HATPase_c"/>
    <property type="match status" value="1"/>
</dbReference>
<feature type="transmembrane region" description="Helical" evidence="12">
    <location>
        <begin position="312"/>
        <end position="335"/>
    </location>
</feature>
<dbReference type="EMBL" id="VCIW01000005">
    <property type="protein sequence ID" value="TLS52425.1"/>
    <property type="molecule type" value="Genomic_DNA"/>
</dbReference>
<evidence type="ECO:0000256" key="12">
    <source>
        <dbReference type="SAM" id="Phobius"/>
    </source>
</evidence>
<dbReference type="RefSeq" id="WP_138194081.1">
    <property type="nucleotide sequence ID" value="NZ_VCIW01000005.1"/>
</dbReference>
<dbReference type="InterPro" id="IPR003660">
    <property type="entry name" value="HAMP_dom"/>
</dbReference>
<dbReference type="GO" id="GO:0005524">
    <property type="term" value="F:ATP binding"/>
    <property type="evidence" value="ECO:0007669"/>
    <property type="project" value="UniProtKB-KW"/>
</dbReference>
<keyword evidence="11 12" id="KW-0472">Membrane</keyword>
<evidence type="ECO:0000256" key="4">
    <source>
        <dbReference type="ARBA" id="ARBA00022475"/>
    </source>
</evidence>
<dbReference type="InterPro" id="IPR010559">
    <property type="entry name" value="Sig_transdc_His_kin_internal"/>
</dbReference>
<keyword evidence="7" id="KW-0547">Nucleotide-binding</keyword>
<evidence type="ECO:0000256" key="10">
    <source>
        <dbReference type="ARBA" id="ARBA00023012"/>
    </source>
</evidence>
<dbReference type="InterPro" id="IPR005467">
    <property type="entry name" value="His_kinase_dom"/>
</dbReference>
<keyword evidence="9" id="KW-0067">ATP-binding</keyword>
<protein>
    <recommendedName>
        <fullName evidence="3">histidine kinase</fullName>
        <ecNumber evidence="3">2.7.13.3</ecNumber>
    </recommendedName>
</protein>
<evidence type="ECO:0000256" key="5">
    <source>
        <dbReference type="ARBA" id="ARBA00022553"/>
    </source>
</evidence>
<dbReference type="InterPro" id="IPR050640">
    <property type="entry name" value="Bact_2-comp_sensor_kinase"/>
</dbReference>